<evidence type="ECO:0000313" key="4">
    <source>
        <dbReference type="Proteomes" id="UP000008645"/>
    </source>
</evidence>
<evidence type="ECO:0000256" key="1">
    <source>
        <dbReference type="SAM" id="MobiDB-lite"/>
    </source>
</evidence>
<dbReference type="RefSeq" id="WP_013609149.1">
    <property type="nucleotide sequence ID" value="NC_015153.1"/>
</dbReference>
<dbReference type="EMBL" id="FQ790233">
    <property type="protein sequence ID" value="CBZ40546.1"/>
    <property type="molecule type" value="Genomic_DNA"/>
</dbReference>
<keyword evidence="2" id="KW-0472">Membrane</keyword>
<reference evidence="3 4" key="1">
    <citation type="journal article" date="2011" name="J. Bacteriol.">
        <title>Complete genome sequence of the hemotrophic Mycoplasma suis strain KI3806.</title>
        <authorList>
            <person name="Oehlerking J."/>
            <person name="Kube M."/>
            <person name="Felder K.M."/>
            <person name="Matter D."/>
            <person name="Wittenbrink M.M."/>
            <person name="Schwarzenbach S."/>
            <person name="Kramer M.M."/>
            <person name="Hoelzle K."/>
            <person name="Hoelzle L.E."/>
        </authorList>
    </citation>
    <scope>NUCLEOTIDE SEQUENCE [LARGE SCALE GENOMIC DNA]</scope>
    <source>
        <strain evidence="4">KI_3806</strain>
    </source>
</reference>
<dbReference type="AlphaFoldDB" id="F0V1L5"/>
<name>F0V1L5_MYCS3</name>
<evidence type="ECO:0000256" key="2">
    <source>
        <dbReference type="SAM" id="Phobius"/>
    </source>
</evidence>
<feature type="transmembrane region" description="Helical" evidence="2">
    <location>
        <begin position="366"/>
        <end position="388"/>
    </location>
</feature>
<organism evidence="3 4">
    <name type="scientific">Mycoplasma suis (strain KI_3806)</name>
    <dbReference type="NCBI Taxonomy" id="708248"/>
    <lineage>
        <taxon>Bacteria</taxon>
        <taxon>Bacillati</taxon>
        <taxon>Mycoplasmatota</taxon>
        <taxon>Mollicutes</taxon>
        <taxon>Mycoplasmataceae</taxon>
        <taxon>Mycoplasma</taxon>
    </lineage>
</organism>
<accession>F0V1L5</accession>
<keyword evidence="2" id="KW-1133">Transmembrane helix</keyword>
<gene>
    <name evidence="3" type="ORF">MSUIS_04530</name>
</gene>
<dbReference type="HOGENOM" id="CLU_709449_0_0_14"/>
<feature type="compositionally biased region" description="Basic and acidic residues" evidence="1">
    <location>
        <begin position="169"/>
        <end position="184"/>
    </location>
</feature>
<evidence type="ECO:0000313" key="3">
    <source>
        <dbReference type="EMBL" id="CBZ40546.1"/>
    </source>
</evidence>
<feature type="transmembrane region" description="Helical" evidence="2">
    <location>
        <begin position="291"/>
        <end position="308"/>
    </location>
</feature>
<protein>
    <submittedName>
        <fullName evidence="3">Uncharacterized protein</fullName>
    </submittedName>
</protein>
<dbReference type="KEGG" id="msk:MSUIS_04530"/>
<keyword evidence="2" id="KW-0812">Transmembrane</keyword>
<feature type="region of interest" description="Disordered" evidence="1">
    <location>
        <begin position="162"/>
        <end position="184"/>
    </location>
</feature>
<feature type="transmembrane region" description="Helical" evidence="2">
    <location>
        <begin position="260"/>
        <end position="279"/>
    </location>
</feature>
<proteinExistence type="predicted"/>
<dbReference type="OrthoDB" id="397163at2"/>
<feature type="transmembrane region" description="Helical" evidence="2">
    <location>
        <begin position="329"/>
        <end position="346"/>
    </location>
</feature>
<dbReference type="Proteomes" id="UP000008645">
    <property type="component" value="Chromosome"/>
</dbReference>
<sequence length="412" mass="48206">MLENNKESFFVERKDKKYFTELFLKLKDYLTKLSYCSPLFSDLKSEEEESLDFVVSSLLLLRKLSELSGNKDGIPELTNKFRDGLPKKSESETVKKILNSLMKSQKELSIEEEEELEDEVNYVYIWVLNSYQLDLKTTSLEDVKKKYGDLVAEEFSATLEEEQENLKSNSKEKKRSSDSFKGRSSKTKSEKEWAGYSVYRNLFNTERWSFGSGKLDRDEDSFEYIVTRTQALERLEREVRKGRIYIYSTKPVRNLKWKQTLSFLCFAGAIVSFVAFFKSIVSMNGSNQNSWGSPTLFALMSFIFFLLTRKENNRFRENENFKYCFSKKIFYYYFFLSLFFVFGHSAGNGKGYSDFFSSGDSFQIALFAPLLFLVVSSILIFLIGFFFLNPKKNKVLIENLLNKYSHPPYLNN</sequence>